<keyword evidence="8" id="KW-1185">Reference proteome</keyword>
<dbReference type="PANTHER" id="PTHR34819">
    <property type="entry name" value="LARGE CYSTEINE-RICH PERIPLASMIC PROTEIN OMCB"/>
    <property type="match status" value="1"/>
</dbReference>
<feature type="domain" description="DUF11" evidence="5">
    <location>
        <begin position="556"/>
        <end position="666"/>
    </location>
</feature>
<dbReference type="Gene3D" id="2.60.40.1170">
    <property type="entry name" value="Mu homology domain, subdomain B"/>
    <property type="match status" value="2"/>
</dbReference>
<feature type="domain" description="DUF11" evidence="5">
    <location>
        <begin position="684"/>
        <end position="790"/>
    </location>
</feature>
<feature type="compositionally biased region" description="Low complexity" evidence="4">
    <location>
        <begin position="2133"/>
        <end position="2148"/>
    </location>
</feature>
<dbReference type="InterPro" id="IPR051172">
    <property type="entry name" value="Chlamydia_OmcB"/>
</dbReference>
<name>A0A1G7ADZ3_9GAMM</name>
<gene>
    <name evidence="7" type="ORF">SAMN04488509_1241</name>
</gene>
<feature type="domain" description="DUF11" evidence="5">
    <location>
        <begin position="1377"/>
        <end position="1486"/>
    </location>
</feature>
<comment type="subcellular location">
    <subcellularLocation>
        <location evidence="1">Secreted</location>
    </subcellularLocation>
</comment>
<reference evidence="7 8" key="1">
    <citation type="submission" date="2016-10" db="EMBL/GenBank/DDBJ databases">
        <authorList>
            <person name="de Groot N.N."/>
        </authorList>
    </citation>
    <scope>NUCLEOTIDE SEQUENCE [LARGE SCALE GENOMIC DNA]</scope>
    <source>
        <strain evidence="7 8">DSM 16957</strain>
    </source>
</reference>
<feature type="region of interest" description="Disordered" evidence="4">
    <location>
        <begin position="2131"/>
        <end position="2173"/>
    </location>
</feature>
<dbReference type="Gene3D" id="2.60.40.10">
    <property type="entry name" value="Immunoglobulins"/>
    <property type="match status" value="2"/>
</dbReference>
<dbReference type="GO" id="GO:0005576">
    <property type="term" value="C:extracellular region"/>
    <property type="evidence" value="ECO:0007669"/>
    <property type="project" value="UniProtKB-SubCell"/>
</dbReference>
<protein>
    <submittedName>
        <fullName evidence="7">Conserved repeat domain-containing protein/fimbrial isopeptide formation D2 domain-containing protein</fullName>
    </submittedName>
</protein>
<dbReference type="Gene3D" id="2.60.40.740">
    <property type="match status" value="1"/>
</dbReference>
<dbReference type="NCBIfam" id="TIGR01451">
    <property type="entry name" value="B_ant_repeat"/>
    <property type="match status" value="9"/>
</dbReference>
<accession>A0A1G7ADZ3</accession>
<keyword evidence="2" id="KW-0964">Secreted</keyword>
<feature type="non-terminal residue" evidence="7">
    <location>
        <position position="2319"/>
    </location>
</feature>
<evidence type="ECO:0000256" key="3">
    <source>
        <dbReference type="ARBA" id="ARBA00022729"/>
    </source>
</evidence>
<feature type="domain" description="DUF11" evidence="5">
    <location>
        <begin position="2027"/>
        <end position="2152"/>
    </location>
</feature>
<dbReference type="Proteomes" id="UP000199603">
    <property type="component" value="Unassembled WGS sequence"/>
</dbReference>
<dbReference type="SUPFAM" id="SSF117074">
    <property type="entry name" value="Hypothetical protein PA1324"/>
    <property type="match status" value="1"/>
</dbReference>
<feature type="domain" description="DUF11" evidence="5">
    <location>
        <begin position="1679"/>
        <end position="1788"/>
    </location>
</feature>
<dbReference type="EMBL" id="FNAG01000024">
    <property type="protein sequence ID" value="SDE13032.1"/>
    <property type="molecule type" value="Genomic_DNA"/>
</dbReference>
<dbReference type="InterPro" id="IPR033764">
    <property type="entry name" value="Sdr_B"/>
</dbReference>
<sequence>MAPVTCLRLPALTRAEPSSSSRRSSVSPWLVGVAMALGLPGLAGADPFPPAWGPANEPGGPVHFAPVPWPNEPANPADCGLTCGDWKPYSRFQNSLNDPRVRDPSNGGTSPQNYVNVASSCIDTSFPSIYYNLRQGAAPDGSQDVILFRWRVEQIANTYATGPNPGNFGATDPWNSALWTVFFDIDGDGFRDLAAHLNGSSGSPSEPVDMIAGIWGDIPTQSLDYLNDPNIKLIAHNPTAFVSGSRILNFQNSLNPTTDWGSAPRSVWDYGTTRSRLVSTNACNEYFIDYQIPVRMLDASPTGPNPALNGPKITRSTPISMMFCSANSLNNPTQKDCAVNNTYTSSTPVTGPFGDYLSFDQDQPYAQPIISSVTATAPNTCPGPYRLSARVQDTLALQGGTVVSSVKAVEFFYWFDANANGEADEAGGRWTRISTAASLQAGSLNTWNANWDATGLPRGAYLVGVQAVDDRARVDLGMSPAPRDNRTFSYATGNAQGQVYINGAWVSPTVQANFPLHQPAQTPVSTEDWYGNPDVTGQQIAIVDVAINACGESPSLGKTATPASIGTGELVSFTVTLANTTSSAITLAQIEDALPPGFQFEATDSLTNDGVALVPTTQPSAGATGTVAWTFPDVSVLPGRSVVLSFQARAGPTAGTYTNVARAQTSSGALDSPPASVGVDAARLSLSKTPDRFAVNPDGSTVVEYSLRWSNDSAVSLTAASITDPLPAGTTYVGCSGGSSCGFSAPNITWELGNLAPGASGEVRLRLTVNTNYASPSLQNTASFSATPPGGGSASTSASSTIAVNVPVPAFTLEKSSSTVQVAPGGSVTWTLTYANYGTGAASGVVLTDDLPEGFSFASCSVAGSTHFSPCSHANGIVTFNAATVPAGGSGSVSITVNVAGAPFPFANPATNSASLTWTGNPTPVQATDTVGVTGQACSAVYYQQAGASFATSTLAVVPPPTSRTGTFVDLWSGQTAVFTGPVLSSPVELANRILAVRIFIDPAANRTVSVTVERVNGGGTASPIASFNQALGNSPQVFTFNTAAFAAGTAPLAVGERLRLTFGANGNASQLVRLFYDGTQLFNGASTYTDSLTSICSASSPAALDVSKRVDQANLTSLPAALQYTIDVSNPGGINATGAVLTDTLPSGVNLVSVVLNGTTVVPTPTVTGQQFSLPVNSVGQASGVIAAGGLGTVVVNATATASASGSLINTASLSASGLGPVVDTATTVVGVPGSGAPAALNLSKSVSPGLLLAGDTATFRLTVVNTGGTAASGVVVSDDFPNQAWFTYLDCTAPAGDTCSESPAGSLLWNVGTLLPGEAASLDFRMRVASSGVPAGANALQNVATVSDPTYCTAPAVSGCTSNTVNLTISGQPRLELDKTASPAGPYAAGDLITYTLVLRNTGASDASGVQVVDPVPAYTAYAGGLSASLGSGSFDAVDNRVVYSLNSLAAGATATLSFQARVVYPLPQGNTSITNTATASAANAASVQDSVTGTAVGAPLLTLDKQGAASVPYPAAILSSAASGTSIVVDSAQRLSVGGYVQVGGSVRRVSAIAGRTVTLDGSVSAAAGAPVAASVEYALVYANEGDADASSVVLTDTLPANLVYAAASVTPTSAPPVGSAGALSFSLGTLEAGEVGQLQINAIPLAAGSYTNAASLSATGVPSVNDSVPTQAGGLVVDKRTITPVRSAGEQAEYVLSVRNTAPGTISGITVTDPLPSGFSYDSTVHVRINGVDVVPLSSPSAGSAFPSWGSFAVPAGQTLEIRFLATVGPDVGPATYDNPLEVSAPGAAITPFDPLATPAEDVTVLASDQGLVFGVIYADIDGDGSYDAAIDTPLPDAEVLVRAANGVVYIAYADFEGRYQRVVPAGSTLVSVAAASLPSGLVPTVGDDGINPNTVLVPTGGSAQDNNGFVPASGPVGNVIGRVFDDPNENGLQDPGDTSRLGVRVELRDPVGGAILFVTYTDLLGDYSFVNVPVGNYTVHVERPSGTGFGTATPNNPTVSVTDGGTAREDFGLIVALTVDADLSVTKSNGASSVVAGGSTTWTLVISNAGPSAADGATVFDPAVAGLSKTAVICSGSSGGASCPPAPDVVALEAGTLAIPTLPVGGTVTLQVTANVTAAAGDTVVNTVSVSPPDGVTDPDPGDNSASDSDPVEAPPAPELTLSKSASPSPFTVGQAASYTLQVSNTGTAATTVAITITDDVPASLALGTLPAGCTASGQTVTCTVASLAVGASSSFVIPVTPGAGAAPSVQNTATVSGGGDPGCPLAARCSSTITTPVNAPGLGFTKTANLGDANSNGTADEGEVIAYTLTATN</sequence>
<evidence type="ECO:0000256" key="2">
    <source>
        <dbReference type="ARBA" id="ARBA00022525"/>
    </source>
</evidence>
<evidence type="ECO:0000313" key="7">
    <source>
        <dbReference type="EMBL" id="SDE13032.1"/>
    </source>
</evidence>
<dbReference type="STRING" id="265719.SAMN04488509_1241"/>
<evidence type="ECO:0000313" key="8">
    <source>
        <dbReference type="Proteomes" id="UP000199603"/>
    </source>
</evidence>
<dbReference type="InterPro" id="IPR001434">
    <property type="entry name" value="OmcB-like_DUF11"/>
</dbReference>
<dbReference type="InterPro" id="IPR047589">
    <property type="entry name" value="DUF11_rpt"/>
</dbReference>
<evidence type="ECO:0000256" key="4">
    <source>
        <dbReference type="SAM" id="MobiDB-lite"/>
    </source>
</evidence>
<evidence type="ECO:0000259" key="6">
    <source>
        <dbReference type="Pfam" id="PF17210"/>
    </source>
</evidence>
<organism evidence="7 8">
    <name type="scientific">Aquimonas voraii</name>
    <dbReference type="NCBI Taxonomy" id="265719"/>
    <lineage>
        <taxon>Bacteria</taxon>
        <taxon>Pseudomonadati</taxon>
        <taxon>Pseudomonadota</taxon>
        <taxon>Gammaproteobacteria</taxon>
        <taxon>Lysobacterales</taxon>
        <taxon>Lysobacteraceae</taxon>
        <taxon>Aquimonas</taxon>
    </lineage>
</organism>
<feature type="domain" description="DUF11" evidence="5">
    <location>
        <begin position="1573"/>
        <end position="1663"/>
    </location>
</feature>
<feature type="domain" description="DUF11" evidence="5">
    <location>
        <begin position="1105"/>
        <end position="1218"/>
    </location>
</feature>
<evidence type="ECO:0000256" key="1">
    <source>
        <dbReference type="ARBA" id="ARBA00004613"/>
    </source>
</evidence>
<keyword evidence="3" id="KW-0732">Signal</keyword>
<proteinExistence type="predicted"/>
<feature type="domain" description="SD-repeat containing protein B" evidence="6">
    <location>
        <begin position="1927"/>
        <end position="1999"/>
    </location>
</feature>
<evidence type="ECO:0000259" key="5">
    <source>
        <dbReference type="Pfam" id="PF01345"/>
    </source>
</evidence>
<dbReference type="Pfam" id="PF01345">
    <property type="entry name" value="DUF11"/>
    <property type="match status" value="10"/>
</dbReference>
<dbReference type="InterPro" id="IPR013783">
    <property type="entry name" value="Ig-like_fold"/>
</dbReference>
<dbReference type="Pfam" id="PF17210">
    <property type="entry name" value="SdrD_B"/>
    <property type="match status" value="1"/>
</dbReference>
<feature type="domain" description="DUF11" evidence="5">
    <location>
        <begin position="813"/>
        <end position="917"/>
    </location>
</feature>
<feature type="domain" description="DUF11" evidence="5">
    <location>
        <begin position="2165"/>
        <end position="2263"/>
    </location>
</feature>
<feature type="domain" description="DUF11" evidence="5">
    <location>
        <begin position="1242"/>
        <end position="1351"/>
    </location>
</feature>